<keyword evidence="3" id="KW-1185">Reference proteome</keyword>
<evidence type="ECO:0000313" key="3">
    <source>
        <dbReference type="Proteomes" id="UP000254848"/>
    </source>
</evidence>
<name>A0A370QMH8_9GAMM</name>
<keyword evidence="1" id="KW-1133">Transmembrane helix</keyword>
<accession>A0A370QMH8</accession>
<dbReference type="OrthoDB" id="6637850at2"/>
<organism evidence="2 3">
    <name type="scientific">Enterobacillus tribolii</name>
    <dbReference type="NCBI Taxonomy" id="1487935"/>
    <lineage>
        <taxon>Bacteria</taxon>
        <taxon>Pseudomonadati</taxon>
        <taxon>Pseudomonadota</taxon>
        <taxon>Gammaproteobacteria</taxon>
        <taxon>Enterobacterales</taxon>
        <taxon>Hafniaceae</taxon>
        <taxon>Enterobacillus</taxon>
    </lineage>
</organism>
<dbReference type="Proteomes" id="UP000254848">
    <property type="component" value="Unassembled WGS sequence"/>
</dbReference>
<dbReference type="EMBL" id="QRAP01000007">
    <property type="protein sequence ID" value="RDK89573.1"/>
    <property type="molecule type" value="Genomic_DNA"/>
</dbReference>
<reference evidence="2 3" key="1">
    <citation type="submission" date="2018-07" db="EMBL/GenBank/DDBJ databases">
        <title>Genomic Encyclopedia of Type Strains, Phase IV (KMG-IV): sequencing the most valuable type-strain genomes for metagenomic binning, comparative biology and taxonomic classification.</title>
        <authorList>
            <person name="Goeker M."/>
        </authorList>
    </citation>
    <scope>NUCLEOTIDE SEQUENCE [LARGE SCALE GENOMIC DNA]</scope>
    <source>
        <strain evidence="2 3">DSM 103736</strain>
    </source>
</reference>
<keyword evidence="1" id="KW-0812">Transmembrane</keyword>
<feature type="transmembrane region" description="Helical" evidence="1">
    <location>
        <begin position="6"/>
        <end position="26"/>
    </location>
</feature>
<dbReference type="RefSeq" id="WP_147291378.1">
    <property type="nucleotide sequence ID" value="NZ_QRAP01000007.1"/>
</dbReference>
<dbReference type="AlphaFoldDB" id="A0A370QMH8"/>
<keyword evidence="1" id="KW-0472">Membrane</keyword>
<comment type="caution">
    <text evidence="2">The sequence shown here is derived from an EMBL/GenBank/DDBJ whole genome shotgun (WGS) entry which is preliminary data.</text>
</comment>
<feature type="transmembrane region" description="Helical" evidence="1">
    <location>
        <begin position="60"/>
        <end position="82"/>
    </location>
</feature>
<proteinExistence type="predicted"/>
<evidence type="ECO:0000256" key="1">
    <source>
        <dbReference type="SAM" id="Phobius"/>
    </source>
</evidence>
<protein>
    <submittedName>
        <fullName evidence="2">Uncharacterized protein</fullName>
    </submittedName>
</protein>
<evidence type="ECO:0000313" key="2">
    <source>
        <dbReference type="EMBL" id="RDK89573.1"/>
    </source>
</evidence>
<sequence length="87" mass="9570">MLRRILMLLGAAAIFELQIIVLDFFCKPMQAELDANPLNGISAIGFVLSWTTGINTNLALFLAFAALLVLPILFWYLCSGLLRAAKI</sequence>
<gene>
    <name evidence="2" type="ORF">C8D90_107226</name>
</gene>